<dbReference type="Proteomes" id="UP000216052">
    <property type="component" value="Chromosome"/>
</dbReference>
<dbReference type="EMBL" id="CP155571">
    <property type="protein sequence ID" value="XFO73905.1"/>
    <property type="molecule type" value="Genomic_DNA"/>
</dbReference>
<organism evidence="1 2">
    <name type="scientific">Sporomusa acidovorans (strain ATCC 49682 / DSM 3132 / Mol)</name>
    <dbReference type="NCBI Taxonomy" id="1123286"/>
    <lineage>
        <taxon>Bacteria</taxon>
        <taxon>Bacillati</taxon>
        <taxon>Bacillota</taxon>
        <taxon>Negativicutes</taxon>
        <taxon>Selenomonadales</taxon>
        <taxon>Sporomusaceae</taxon>
        <taxon>Sporomusa</taxon>
    </lineage>
</organism>
<name>A0ABZ3J6V2_SPOA4</name>
<gene>
    <name evidence="1" type="ORF">SPACI_040130</name>
</gene>
<sequence>MSRVPRVRQVQACNDYVLRVTFDNGVTKLYDPSLD</sequence>
<evidence type="ECO:0000313" key="2">
    <source>
        <dbReference type="Proteomes" id="UP000216052"/>
    </source>
</evidence>
<evidence type="ECO:0000313" key="1">
    <source>
        <dbReference type="EMBL" id="XFO73905.1"/>
    </source>
</evidence>
<reference evidence="1" key="1">
    <citation type="submission" date="2024-05" db="EMBL/GenBank/DDBJ databases">
        <title>Isolation and characterization of Sporomusa carbonis sp. nov., a carboxydotrophic hydrogenogen in the genus of Sporomusa isolated from a charcoal burning pile.</title>
        <authorList>
            <person name="Boeer T."/>
            <person name="Rosenbaum F."/>
            <person name="Eysell L."/>
            <person name="Mueller V."/>
            <person name="Daniel R."/>
            <person name="Poehlein A."/>
        </authorList>
    </citation>
    <scope>NUCLEOTIDE SEQUENCE [LARGE SCALE GENOMIC DNA]</scope>
    <source>
        <strain evidence="1">DSM 3132</strain>
    </source>
</reference>
<dbReference type="SUPFAM" id="SSF143880">
    <property type="entry name" value="NE0471 N-terminal domain-like"/>
    <property type="match status" value="1"/>
</dbReference>
<accession>A0ABZ3J6V2</accession>
<dbReference type="InterPro" id="IPR036782">
    <property type="entry name" value="NE0471-like_N"/>
</dbReference>
<protein>
    <recommendedName>
        <fullName evidence="3">DUF2442 domain-containing protein</fullName>
    </recommendedName>
</protein>
<proteinExistence type="predicted"/>
<evidence type="ECO:0008006" key="3">
    <source>
        <dbReference type="Google" id="ProtNLM"/>
    </source>
</evidence>
<keyword evidence="2" id="KW-1185">Reference proteome</keyword>
<dbReference type="Gene3D" id="3.30.2020.10">
    <property type="entry name" value="NE0471-like N-terminal domain"/>
    <property type="match status" value="1"/>
</dbReference>